<evidence type="ECO:0008006" key="4">
    <source>
        <dbReference type="Google" id="ProtNLM"/>
    </source>
</evidence>
<name>A0A839SUN7_9PROT</name>
<keyword evidence="3" id="KW-1185">Reference proteome</keyword>
<keyword evidence="1" id="KW-0732">Signal</keyword>
<gene>
    <name evidence="2" type="ORF">FHR98_002341</name>
</gene>
<sequence>MNRKLISGFLLSSTLLVVAATALADTRSFALQAVGGALSEGGDTITVNQDDSVSLSLVSDKALIVHLHGYDLEYALQAGTPLQIDLPSHLTGRFPAEIHHYDGGHGKGVLFYYEVYPK</sequence>
<dbReference type="Proteomes" id="UP000581135">
    <property type="component" value="Unassembled WGS sequence"/>
</dbReference>
<dbReference type="EMBL" id="JACHXA010000006">
    <property type="protein sequence ID" value="MBB3066038.1"/>
    <property type="molecule type" value="Genomic_DNA"/>
</dbReference>
<accession>A0A839SUN7</accession>
<proteinExistence type="predicted"/>
<comment type="caution">
    <text evidence="2">The sequence shown here is derived from an EMBL/GenBank/DDBJ whole genome shotgun (WGS) entry which is preliminary data.</text>
</comment>
<dbReference type="AlphaFoldDB" id="A0A839SUN7"/>
<evidence type="ECO:0000313" key="3">
    <source>
        <dbReference type="Proteomes" id="UP000581135"/>
    </source>
</evidence>
<feature type="signal peptide" evidence="1">
    <location>
        <begin position="1"/>
        <end position="24"/>
    </location>
</feature>
<organism evidence="2 3">
    <name type="scientific">Limibacillus halophilus</name>
    <dbReference type="NCBI Taxonomy" id="1579333"/>
    <lineage>
        <taxon>Bacteria</taxon>
        <taxon>Pseudomonadati</taxon>
        <taxon>Pseudomonadota</taxon>
        <taxon>Alphaproteobacteria</taxon>
        <taxon>Rhodospirillales</taxon>
        <taxon>Rhodovibrionaceae</taxon>
        <taxon>Limibacillus</taxon>
    </lineage>
</organism>
<evidence type="ECO:0000256" key="1">
    <source>
        <dbReference type="SAM" id="SignalP"/>
    </source>
</evidence>
<dbReference type="RefSeq" id="WP_183416856.1">
    <property type="nucleotide sequence ID" value="NZ_JACHXA010000006.1"/>
</dbReference>
<protein>
    <recommendedName>
        <fullName evidence="4">DUF3244 domain-containing protein</fullName>
    </recommendedName>
</protein>
<evidence type="ECO:0000313" key="2">
    <source>
        <dbReference type="EMBL" id="MBB3066038.1"/>
    </source>
</evidence>
<reference evidence="2 3" key="1">
    <citation type="submission" date="2020-08" db="EMBL/GenBank/DDBJ databases">
        <title>Genomic Encyclopedia of Type Strains, Phase III (KMG-III): the genomes of soil and plant-associated and newly described type strains.</title>
        <authorList>
            <person name="Whitman W."/>
        </authorList>
    </citation>
    <scope>NUCLEOTIDE SEQUENCE [LARGE SCALE GENOMIC DNA]</scope>
    <source>
        <strain evidence="2 3">CECT 8803</strain>
    </source>
</reference>
<feature type="chain" id="PRO_5032991534" description="DUF3244 domain-containing protein" evidence="1">
    <location>
        <begin position="25"/>
        <end position="118"/>
    </location>
</feature>